<organism evidence="1 2">
    <name type="scientific">Actinomadura barringtoniae</name>
    <dbReference type="NCBI Taxonomy" id="1427535"/>
    <lineage>
        <taxon>Bacteria</taxon>
        <taxon>Bacillati</taxon>
        <taxon>Actinomycetota</taxon>
        <taxon>Actinomycetes</taxon>
        <taxon>Streptosporangiales</taxon>
        <taxon>Thermomonosporaceae</taxon>
        <taxon>Actinomadura</taxon>
    </lineage>
</organism>
<dbReference type="EMBL" id="JAGEOJ010000006">
    <property type="protein sequence ID" value="MBO2448714.1"/>
    <property type="molecule type" value="Genomic_DNA"/>
</dbReference>
<evidence type="ECO:0008006" key="3">
    <source>
        <dbReference type="Google" id="ProtNLM"/>
    </source>
</evidence>
<dbReference type="Proteomes" id="UP000669179">
    <property type="component" value="Unassembled WGS sequence"/>
</dbReference>
<dbReference type="RefSeq" id="WP_208256375.1">
    <property type="nucleotide sequence ID" value="NZ_JAGEOJ010000006.1"/>
</dbReference>
<evidence type="ECO:0000313" key="1">
    <source>
        <dbReference type="EMBL" id="MBO2448714.1"/>
    </source>
</evidence>
<dbReference type="AlphaFoldDB" id="A0A939PGD9"/>
<keyword evidence="2" id="KW-1185">Reference proteome</keyword>
<protein>
    <recommendedName>
        <fullName evidence="3">Lipoprotein</fullName>
    </recommendedName>
</protein>
<accession>A0A939PGD9</accession>
<reference evidence="1" key="1">
    <citation type="submission" date="2021-03" db="EMBL/GenBank/DDBJ databases">
        <authorList>
            <person name="Kanchanasin P."/>
            <person name="Saeng-In P."/>
            <person name="Phongsopitanun W."/>
            <person name="Yuki M."/>
            <person name="Kudo T."/>
            <person name="Ohkuma M."/>
            <person name="Tanasupawat S."/>
        </authorList>
    </citation>
    <scope>NUCLEOTIDE SEQUENCE</scope>
    <source>
        <strain evidence="1">GKU 128</strain>
    </source>
</reference>
<sequence>MTPFRNGRRRGWPAALVSVIVAGALMMTGCSDDDKPQAPPSGVTITGLDDNKLEARVGAVITMIRQRDTDALAHQDIDDRGHRGGPDAEKGAGWLVRYFADPLQGPLQAEISSEQNGPLIEVCLSFGKPQRQLELDFNDYDKNGVNINGGSGLWPFSVRQFAEVADKPPKMRTGRGLFCKAGRV</sequence>
<name>A0A939PGD9_9ACTN</name>
<dbReference type="PROSITE" id="PS51257">
    <property type="entry name" value="PROKAR_LIPOPROTEIN"/>
    <property type="match status" value="1"/>
</dbReference>
<gene>
    <name evidence="1" type="ORF">J4573_16550</name>
</gene>
<comment type="caution">
    <text evidence="1">The sequence shown here is derived from an EMBL/GenBank/DDBJ whole genome shotgun (WGS) entry which is preliminary data.</text>
</comment>
<evidence type="ECO:0000313" key="2">
    <source>
        <dbReference type="Proteomes" id="UP000669179"/>
    </source>
</evidence>
<proteinExistence type="predicted"/>